<organism evidence="1 2">
    <name type="scientific">Spraguea lophii (strain 42_110)</name>
    <name type="common">Microsporidian parasite</name>
    <dbReference type="NCBI Taxonomy" id="1358809"/>
    <lineage>
        <taxon>Eukaryota</taxon>
        <taxon>Fungi</taxon>
        <taxon>Fungi incertae sedis</taxon>
        <taxon>Microsporidia</taxon>
        <taxon>Spragueidae</taxon>
        <taxon>Spraguea</taxon>
    </lineage>
</organism>
<evidence type="ECO:0000313" key="1">
    <source>
        <dbReference type="EMBL" id="EPR77868.1"/>
    </source>
</evidence>
<keyword evidence="2" id="KW-1185">Reference proteome</keyword>
<sequence length="213" mass="25040">MTRMNILYTLFLFCYIRNYNDTNNIYITATADSIEQHIIITDAFQTITTSQIIFPHNPCFDPNNILLTINSDQFISDTVRENRGLHIINNEKQINDDHPRKYEDYILVKESITIDKDKKCSISIQKKYTDNQQTSKNIKTITKPTISKRYQIHLQNRKTFTKTYPFNNNIFPSVKEYQLSKRKQIPGIYIKPNLADTHPHLNKLLNNVNTNIP</sequence>
<accession>S7XPK1</accession>
<proteinExistence type="predicted"/>
<protein>
    <submittedName>
        <fullName evidence="1">Uncharacterized protein</fullName>
    </submittedName>
</protein>
<dbReference type="EMBL" id="ATCN01001191">
    <property type="protein sequence ID" value="EPR77868.1"/>
    <property type="molecule type" value="Genomic_DNA"/>
</dbReference>
<name>S7XPK1_SPRLO</name>
<dbReference type="VEuPathDB" id="MicrosporidiaDB:SLOPH_2521"/>
<evidence type="ECO:0000313" key="2">
    <source>
        <dbReference type="Proteomes" id="UP000014978"/>
    </source>
</evidence>
<dbReference type="AlphaFoldDB" id="S7XPK1"/>
<comment type="caution">
    <text evidence="1">The sequence shown here is derived from an EMBL/GenBank/DDBJ whole genome shotgun (WGS) entry which is preliminary data.</text>
</comment>
<dbReference type="Proteomes" id="UP000014978">
    <property type="component" value="Unassembled WGS sequence"/>
</dbReference>
<dbReference type="InParanoid" id="S7XPK1"/>
<reference evidence="2" key="1">
    <citation type="journal article" date="2013" name="PLoS Genet.">
        <title>The genome of Spraguea lophii and the basis of host-microsporidian interactions.</title>
        <authorList>
            <person name="Campbell S.E."/>
            <person name="Williams T.A."/>
            <person name="Yousuf A."/>
            <person name="Soanes D.M."/>
            <person name="Paszkiewicz K.H."/>
            <person name="Williams B.A.P."/>
        </authorList>
    </citation>
    <scope>NUCLEOTIDE SEQUENCE [LARGE SCALE GENOMIC DNA]</scope>
    <source>
        <strain evidence="2">42_110</strain>
    </source>
</reference>
<gene>
    <name evidence="1" type="ORF">SLOPH_2521</name>
</gene>
<dbReference type="HOGENOM" id="CLU_1295145_0_0_1"/>